<reference evidence="2 3" key="1">
    <citation type="submission" date="2020-03" db="EMBL/GenBank/DDBJ databases">
        <title>Dissostichus mawsoni Genome sequencing and assembly.</title>
        <authorList>
            <person name="Park H."/>
        </authorList>
    </citation>
    <scope>NUCLEOTIDE SEQUENCE [LARGE SCALE GENOMIC DNA]</scope>
    <source>
        <strain evidence="2">DM0001</strain>
        <tissue evidence="2">Muscle</tissue>
    </source>
</reference>
<dbReference type="PANTHER" id="PTHR46500">
    <property type="entry name" value="CILIA- AND FLAGELLA-ASSOCIATED PROTEIN 221"/>
    <property type="match status" value="1"/>
</dbReference>
<proteinExistence type="predicted"/>
<keyword evidence="3" id="KW-1185">Reference proteome</keyword>
<dbReference type="OrthoDB" id="5538672at2759"/>
<evidence type="ECO:0000256" key="1">
    <source>
        <dbReference type="SAM" id="MobiDB-lite"/>
    </source>
</evidence>
<gene>
    <name evidence="2" type="ORF">F7725_009002</name>
</gene>
<dbReference type="InterPro" id="IPR029676">
    <property type="entry name" value="CFAP221"/>
</dbReference>
<dbReference type="GO" id="GO:0044458">
    <property type="term" value="P:motile cilium assembly"/>
    <property type="evidence" value="ECO:0007669"/>
    <property type="project" value="TreeGrafter"/>
</dbReference>
<name>A0A7J5Z6H1_DISMA</name>
<feature type="compositionally biased region" description="Polar residues" evidence="1">
    <location>
        <begin position="545"/>
        <end position="554"/>
    </location>
</feature>
<feature type="compositionally biased region" description="Pro residues" evidence="1">
    <location>
        <begin position="486"/>
        <end position="498"/>
    </location>
</feature>
<dbReference type="GO" id="GO:0097729">
    <property type="term" value="C:9+2 motile cilium"/>
    <property type="evidence" value="ECO:0007669"/>
    <property type="project" value="TreeGrafter"/>
</dbReference>
<feature type="region of interest" description="Disordered" evidence="1">
    <location>
        <begin position="531"/>
        <end position="578"/>
    </location>
</feature>
<evidence type="ECO:0000313" key="2">
    <source>
        <dbReference type="EMBL" id="KAF3857143.1"/>
    </source>
</evidence>
<sequence>MVTFSPFQYETCQVTFQLIISQFNSRPFLCTISGSCAPHLALSKTKLRSTKEADKSKTLRDQASVEAGLKPPVDVCTPAGVAKMLIKDTDKLSSKDLKEAISCGGMAGLQNRQMKEASSGKRFNNTQVRVGKDPVSEHSRRQIAEEREIALHEYMVKRGDERQEEGFAAGRPELSSRRLLCAAGQASEGAPSFQFFCSFQWDLRRRALSLFQQAARKTVIRCRMDRRLTCLKKLCRTMKNSPLAKKVEEDRTFDLKISPDRIFPFSFPVFSALARSNLVEVPVDPIDVTVRTHVPFFKLQVPQHYKLMGYRPVSAWEAFNSYIPTSLARPLRTGAAKEPVLNESGAVEAWGGDQQKDEEEEAVGFSFSAPEALLTPFPANPLRIFNPAPGLQAYKPTPKYLETDLEFHLCPLPRYPIPESSRCGRGTQTPNTQKKHLDRKEGIAGFMTWKDFNSITSKFLSSQPSPSSDFAHRRSVDCSTDTLPLKTPPLRGPPDDLPPLMDPPCEGVQLTTEIIRAQFLSEQALVSNSNLSKGTAARHQRELQTEATHSSQFNRMGGRVMSRLKQLEVTDTTSAGEH</sequence>
<dbReference type="PANTHER" id="PTHR46500:SF1">
    <property type="entry name" value="CILIA- AND FLAGELLA-ASSOCIATED PROTEIN 221"/>
    <property type="match status" value="1"/>
</dbReference>
<dbReference type="AlphaFoldDB" id="A0A7J5Z6H1"/>
<comment type="caution">
    <text evidence="2">The sequence shown here is derived from an EMBL/GenBank/DDBJ whole genome shotgun (WGS) entry which is preliminary data.</text>
</comment>
<dbReference type="Proteomes" id="UP000518266">
    <property type="component" value="Unassembled WGS sequence"/>
</dbReference>
<organism evidence="2 3">
    <name type="scientific">Dissostichus mawsoni</name>
    <name type="common">Antarctic cod</name>
    <dbReference type="NCBI Taxonomy" id="36200"/>
    <lineage>
        <taxon>Eukaryota</taxon>
        <taxon>Metazoa</taxon>
        <taxon>Chordata</taxon>
        <taxon>Craniata</taxon>
        <taxon>Vertebrata</taxon>
        <taxon>Euteleostomi</taxon>
        <taxon>Actinopterygii</taxon>
        <taxon>Neopterygii</taxon>
        <taxon>Teleostei</taxon>
        <taxon>Neoteleostei</taxon>
        <taxon>Acanthomorphata</taxon>
        <taxon>Eupercaria</taxon>
        <taxon>Perciformes</taxon>
        <taxon>Notothenioidei</taxon>
        <taxon>Nototheniidae</taxon>
        <taxon>Dissostichus</taxon>
    </lineage>
</organism>
<feature type="compositionally biased region" description="Polar residues" evidence="1">
    <location>
        <begin position="569"/>
        <end position="578"/>
    </location>
</feature>
<feature type="region of interest" description="Disordered" evidence="1">
    <location>
        <begin position="461"/>
        <end position="498"/>
    </location>
</feature>
<evidence type="ECO:0000313" key="3">
    <source>
        <dbReference type="Proteomes" id="UP000518266"/>
    </source>
</evidence>
<dbReference type="GO" id="GO:0003341">
    <property type="term" value="P:cilium movement"/>
    <property type="evidence" value="ECO:0007669"/>
    <property type="project" value="InterPro"/>
</dbReference>
<accession>A0A7J5Z6H1</accession>
<protein>
    <submittedName>
        <fullName evidence="2">Uncharacterized protein</fullName>
    </submittedName>
</protein>
<dbReference type="EMBL" id="JAAKFY010000005">
    <property type="protein sequence ID" value="KAF3857143.1"/>
    <property type="molecule type" value="Genomic_DNA"/>
</dbReference>